<dbReference type="PANTHER" id="PTHR30290:SF83">
    <property type="entry name" value="ABC TRANSPORTER SUBSTRATE-BINDING PROTEIN"/>
    <property type="match status" value="1"/>
</dbReference>
<dbReference type="InterPro" id="IPR000914">
    <property type="entry name" value="SBP_5_dom"/>
</dbReference>
<reference evidence="2" key="2">
    <citation type="submission" date="2021-04" db="EMBL/GenBank/DDBJ databases">
        <authorList>
            <person name="Gilroy R."/>
        </authorList>
    </citation>
    <scope>NUCLEOTIDE SEQUENCE</scope>
    <source>
        <strain evidence="2">ChiGjej4B4-7305</strain>
    </source>
</reference>
<evidence type="ECO:0000313" key="2">
    <source>
        <dbReference type="EMBL" id="HIZ35335.1"/>
    </source>
</evidence>
<protein>
    <recommendedName>
        <fullName evidence="1">Solute-binding protein family 5 domain-containing protein</fullName>
    </recommendedName>
</protein>
<name>A0A9D2EDA4_9MICO</name>
<evidence type="ECO:0000313" key="3">
    <source>
        <dbReference type="Proteomes" id="UP000824037"/>
    </source>
</evidence>
<sequence>MSMGSIESLDPHYVNNAMLVVPAGLLEGLTFSNDEGTEAIPAAAESWEVSDDGLNYTFTMRQGATWSNGDPVTADDAEWSFQRLLSPTGAGSNYAAGASSYLNGLNIKGASEFLGAETDDWSTVGITAS</sequence>
<proteinExistence type="predicted"/>
<dbReference type="Pfam" id="PF00496">
    <property type="entry name" value="SBP_bac_5"/>
    <property type="match status" value="1"/>
</dbReference>
<feature type="domain" description="Solute-binding protein family 5" evidence="1">
    <location>
        <begin position="39"/>
        <end position="127"/>
    </location>
</feature>
<dbReference type="GO" id="GO:0015833">
    <property type="term" value="P:peptide transport"/>
    <property type="evidence" value="ECO:0007669"/>
    <property type="project" value="TreeGrafter"/>
</dbReference>
<dbReference type="InterPro" id="IPR039424">
    <property type="entry name" value="SBP_5"/>
</dbReference>
<dbReference type="Gene3D" id="3.90.76.10">
    <property type="entry name" value="Dipeptide-binding Protein, Domain 1"/>
    <property type="match status" value="1"/>
</dbReference>
<dbReference type="SUPFAM" id="SSF53850">
    <property type="entry name" value="Periplasmic binding protein-like II"/>
    <property type="match status" value="1"/>
</dbReference>
<evidence type="ECO:0000259" key="1">
    <source>
        <dbReference type="Pfam" id="PF00496"/>
    </source>
</evidence>
<dbReference type="Gene3D" id="3.40.190.10">
    <property type="entry name" value="Periplasmic binding protein-like II"/>
    <property type="match status" value="1"/>
</dbReference>
<accession>A0A9D2EDA4</accession>
<dbReference type="PANTHER" id="PTHR30290">
    <property type="entry name" value="PERIPLASMIC BINDING COMPONENT OF ABC TRANSPORTER"/>
    <property type="match status" value="1"/>
</dbReference>
<reference evidence="2" key="1">
    <citation type="journal article" date="2021" name="PeerJ">
        <title>Extensive microbial diversity within the chicken gut microbiome revealed by metagenomics and culture.</title>
        <authorList>
            <person name="Gilroy R."/>
            <person name="Ravi A."/>
            <person name="Getino M."/>
            <person name="Pursley I."/>
            <person name="Horton D.L."/>
            <person name="Alikhan N.F."/>
            <person name="Baker D."/>
            <person name="Gharbi K."/>
            <person name="Hall N."/>
            <person name="Watson M."/>
            <person name="Adriaenssens E.M."/>
            <person name="Foster-Nyarko E."/>
            <person name="Jarju S."/>
            <person name="Secka A."/>
            <person name="Antonio M."/>
            <person name="Oren A."/>
            <person name="Chaudhuri R.R."/>
            <person name="La Ragione R."/>
            <person name="Hildebrand F."/>
            <person name="Pallen M.J."/>
        </authorList>
    </citation>
    <scope>NUCLEOTIDE SEQUENCE</scope>
    <source>
        <strain evidence="2">ChiGjej4B4-7305</strain>
    </source>
</reference>
<dbReference type="AlphaFoldDB" id="A0A9D2EDA4"/>
<dbReference type="EMBL" id="DXBY01000100">
    <property type="protein sequence ID" value="HIZ35335.1"/>
    <property type="molecule type" value="Genomic_DNA"/>
</dbReference>
<organism evidence="2 3">
    <name type="scientific">Candidatus Ruania gallistercoris</name>
    <dbReference type="NCBI Taxonomy" id="2838746"/>
    <lineage>
        <taxon>Bacteria</taxon>
        <taxon>Bacillati</taxon>
        <taxon>Actinomycetota</taxon>
        <taxon>Actinomycetes</taxon>
        <taxon>Micrococcales</taxon>
        <taxon>Ruaniaceae</taxon>
        <taxon>Ruania</taxon>
    </lineage>
</organism>
<dbReference type="GO" id="GO:1904680">
    <property type="term" value="F:peptide transmembrane transporter activity"/>
    <property type="evidence" value="ECO:0007669"/>
    <property type="project" value="TreeGrafter"/>
</dbReference>
<dbReference type="Proteomes" id="UP000824037">
    <property type="component" value="Unassembled WGS sequence"/>
</dbReference>
<feature type="non-terminal residue" evidence="2">
    <location>
        <position position="129"/>
    </location>
</feature>
<gene>
    <name evidence="2" type="ORF">H9815_06120</name>
</gene>
<comment type="caution">
    <text evidence="2">The sequence shown here is derived from an EMBL/GenBank/DDBJ whole genome shotgun (WGS) entry which is preliminary data.</text>
</comment>